<protein>
    <submittedName>
        <fullName evidence="1">Uncharacterized protein</fullName>
    </submittedName>
</protein>
<dbReference type="Proteomes" id="UP001500280">
    <property type="component" value="Unassembled WGS sequence"/>
</dbReference>
<dbReference type="InterPro" id="IPR036452">
    <property type="entry name" value="Ribo_hydro-like"/>
</dbReference>
<accession>A0ABN2HCZ5</accession>
<dbReference type="Gene3D" id="3.90.245.10">
    <property type="entry name" value="Ribonucleoside hydrolase-like"/>
    <property type="match status" value="1"/>
</dbReference>
<gene>
    <name evidence="1" type="ORF">GCM10009745_32960</name>
</gene>
<proteinExistence type="predicted"/>
<keyword evidence="2" id="KW-1185">Reference proteome</keyword>
<name>A0ABN2HCZ5_9ACTN</name>
<evidence type="ECO:0000313" key="2">
    <source>
        <dbReference type="Proteomes" id="UP001500280"/>
    </source>
</evidence>
<comment type="caution">
    <text evidence="1">The sequence shown here is derived from an EMBL/GenBank/DDBJ whole genome shotgun (WGS) entry which is preliminary data.</text>
</comment>
<dbReference type="RefSeq" id="WP_344151832.1">
    <property type="nucleotide sequence ID" value="NZ_BAAANF010000010.1"/>
</dbReference>
<organism evidence="1 2">
    <name type="scientific">Kribbella yunnanensis</name>
    <dbReference type="NCBI Taxonomy" id="190194"/>
    <lineage>
        <taxon>Bacteria</taxon>
        <taxon>Bacillati</taxon>
        <taxon>Actinomycetota</taxon>
        <taxon>Actinomycetes</taxon>
        <taxon>Propionibacteriales</taxon>
        <taxon>Kribbellaceae</taxon>
        <taxon>Kribbella</taxon>
    </lineage>
</organism>
<reference evidence="2" key="1">
    <citation type="journal article" date="2019" name="Int. J. Syst. Evol. Microbiol.">
        <title>The Global Catalogue of Microorganisms (GCM) 10K type strain sequencing project: providing services to taxonomists for standard genome sequencing and annotation.</title>
        <authorList>
            <consortium name="The Broad Institute Genomics Platform"/>
            <consortium name="The Broad Institute Genome Sequencing Center for Infectious Disease"/>
            <person name="Wu L."/>
            <person name="Ma J."/>
        </authorList>
    </citation>
    <scope>NUCLEOTIDE SEQUENCE [LARGE SCALE GENOMIC DNA]</scope>
    <source>
        <strain evidence="2">JCM 14307</strain>
    </source>
</reference>
<dbReference type="EMBL" id="BAAANF010000010">
    <property type="protein sequence ID" value="GAA1685845.1"/>
    <property type="molecule type" value="Genomic_DNA"/>
</dbReference>
<sequence length="332" mass="36750">MTVPVISITDLFHPPEDPGIDLLMAYGLPEVDLRAVILGEKRSPVPGLVGPRDPGVVAVTQLNAIFGREIPFAWCPFARMRDPNDRMCDAPPSQQRGIELLIHALADSPEPVHLLSFGSARPLAVAYNRAPEVFREKVARIHLSASTTVDPQAIIRVVDAGLPLSLYPHSADDMYDRHNTSWTLPDLKWIEDMHPWLRRYLGYALGGSSRPDFLRALEEDAPADVMADIYHRTHSVRETAVWMQVAGRVLVRRTDGCHAIIPAAEVSAGQTVIRNEQVPCTVRATPDGLYEFDLGGDGQTTVFIRDDPVEYEQAMIDAMPALYKSFRPSGLS</sequence>
<dbReference type="SUPFAM" id="SSF53590">
    <property type="entry name" value="Nucleoside hydrolase"/>
    <property type="match status" value="1"/>
</dbReference>
<evidence type="ECO:0000313" key="1">
    <source>
        <dbReference type="EMBL" id="GAA1685845.1"/>
    </source>
</evidence>